<dbReference type="AlphaFoldDB" id="A0A4P9XG29"/>
<feature type="compositionally biased region" description="Pro residues" evidence="1">
    <location>
        <begin position="463"/>
        <end position="482"/>
    </location>
</feature>
<evidence type="ECO:0000313" key="2">
    <source>
        <dbReference type="EMBL" id="RKP04130.1"/>
    </source>
</evidence>
<proteinExistence type="predicted"/>
<feature type="region of interest" description="Disordered" evidence="1">
    <location>
        <begin position="129"/>
        <end position="187"/>
    </location>
</feature>
<feature type="compositionally biased region" description="Acidic residues" evidence="1">
    <location>
        <begin position="155"/>
        <end position="169"/>
    </location>
</feature>
<feature type="compositionally biased region" description="Basic and acidic residues" evidence="1">
    <location>
        <begin position="129"/>
        <end position="154"/>
    </location>
</feature>
<feature type="region of interest" description="Disordered" evidence="1">
    <location>
        <begin position="644"/>
        <end position="678"/>
    </location>
</feature>
<feature type="region of interest" description="Disordered" evidence="1">
    <location>
        <begin position="402"/>
        <end position="427"/>
    </location>
</feature>
<keyword evidence="3" id="KW-1185">Reference proteome</keyword>
<sequence length="1212" mass="125243">MDIAAPVAALAPPHRPPRRIPSPYPLALSAMSLLSDGPLLLPHLTPSPPATSSLLVFQRPRPRPPPASAVHRPDPIVTVRVAPAAAAPTGKLGRLLTTDAIASPPAVAAVAVPFSDEAHDDVFAHQDHGDVVAGDDDRDRPAHDPDDDHDHDHDSDDDDDRDDVDDDGCVLDRRRVDGDVPHAGREAAGRRFHPAPVRSMTAPAIRASEAADRGAETAVTAVPIVTAAVAAGTRAALVPRANARQSPVSATSPVAWPVAGPRWPPRSSPPDNTPSFAPRLYRPVSTYPPLFFNAANHEPLRALLNAREGTLTLVRTKNQHTCFFAPVQLTHLRMLRRATDTAGVPEAAPPPPAREPMPAAAAAAAAAAATATGILSPEPDTRPSLWKHPAFHRGRAADVAMSVAPPNPLPRGRSGHPASASGGALSTTPGAAAAAEYAVLPPLAERAVGDTSALPAVPSMDVSPPPPPPPPSGSSSAPPPRPEIVTPTHAPSALAVKPGGRLPTVALGLGAPRPSADARDPSQSPPWPTLPQAWTTDVDDAPRPCTAPFPRDAAAPPSPSIGAWATATTTTAAASIATIDRWSSSASSPPLASMASSASLVVSGAPGAAVMDDTRMDAAARSLTPATGPSLARLATLTSSASVAGEEDRLRHGDVAPEPAASWRERERRLEPPRPPRRDRVRRFSWLERPTSGLISPLLNAVSTALNPTEGRASHPLLPIAPSLLSPARFLMSHRAKPTAAKSEPTMMPANAAPVRGEASHGPNAAGSTADASETIGGEGSSSSSHGGGGGPSSHHGGHGPSRASTSSGRVRFHLISTTETLELYTRDADELLAFRLQLDRLRNICLAEAMSDLDAPRTPTPLMPALPPSSRRMPAASSAASDDASTTGRSARGISSAESQARPRRDQGSSASLPELLVPPPVDTAVVGSPATRRAAGGPPHGLATGPADAGSFPPTLASATSPLARSAVLPMTPSTRGAPCLNRSDPKPLPHHDGLCLLWALRERDESNCLCRDCDAPWPEWVVAEVPCAPPAASLSAASTTTASVMTAASSRTFTASPASVSVGSGPRVSDGRRAGASAGMTESMADAWSLLMNTHVSESPGAAVICEMCAGRHRSRGIERARGDGAVRVVVRSFLLDVNAFRDHTSPFYRIVARLSNGGYAPDEWIGWEGVLRHPRAPSAATARSTAAAGVMAHESEYHEATAAIAPAG</sequence>
<accession>A0A4P9XG29</accession>
<evidence type="ECO:0000313" key="3">
    <source>
        <dbReference type="Proteomes" id="UP000274922"/>
    </source>
</evidence>
<feature type="compositionally biased region" description="Basic and acidic residues" evidence="1">
    <location>
        <begin position="663"/>
        <end position="678"/>
    </location>
</feature>
<feature type="compositionally biased region" description="Pro residues" evidence="1">
    <location>
        <begin position="859"/>
        <end position="868"/>
    </location>
</feature>
<organism evidence="2 3">
    <name type="scientific">Caulochytrium protostelioides</name>
    <dbReference type="NCBI Taxonomy" id="1555241"/>
    <lineage>
        <taxon>Eukaryota</taxon>
        <taxon>Fungi</taxon>
        <taxon>Fungi incertae sedis</taxon>
        <taxon>Chytridiomycota</taxon>
        <taxon>Chytridiomycota incertae sedis</taxon>
        <taxon>Chytridiomycetes</taxon>
        <taxon>Caulochytriales</taxon>
        <taxon>Caulochytriaceae</taxon>
        <taxon>Caulochytrium</taxon>
    </lineage>
</organism>
<feature type="compositionally biased region" description="Basic and acidic residues" evidence="1">
    <location>
        <begin position="646"/>
        <end position="655"/>
    </location>
</feature>
<feature type="region of interest" description="Disordered" evidence="1">
    <location>
        <begin position="735"/>
        <end position="810"/>
    </location>
</feature>
<dbReference type="STRING" id="1555241.A0A4P9XG29"/>
<feature type="compositionally biased region" description="Basic and acidic residues" evidence="1">
    <location>
        <begin position="170"/>
        <end position="187"/>
    </location>
</feature>
<feature type="compositionally biased region" description="Low complexity" evidence="1">
    <location>
        <begin position="418"/>
        <end position="427"/>
    </location>
</feature>
<protein>
    <submittedName>
        <fullName evidence="2">Uncharacterized protein</fullName>
    </submittedName>
</protein>
<reference evidence="3" key="1">
    <citation type="journal article" date="2018" name="Nat. Microbiol.">
        <title>Leveraging single-cell genomics to expand the fungal tree of life.</title>
        <authorList>
            <person name="Ahrendt S.R."/>
            <person name="Quandt C.A."/>
            <person name="Ciobanu D."/>
            <person name="Clum A."/>
            <person name="Salamov A."/>
            <person name="Andreopoulos B."/>
            <person name="Cheng J.F."/>
            <person name="Woyke T."/>
            <person name="Pelin A."/>
            <person name="Henrissat B."/>
            <person name="Reynolds N.K."/>
            <person name="Benny G.L."/>
            <person name="Smith M.E."/>
            <person name="James T.Y."/>
            <person name="Grigoriev I.V."/>
        </authorList>
    </citation>
    <scope>NUCLEOTIDE SEQUENCE [LARGE SCALE GENOMIC DNA]</scope>
    <source>
        <strain evidence="3">ATCC 52028</strain>
    </source>
</reference>
<dbReference type="EMBL" id="ML014113">
    <property type="protein sequence ID" value="RKP04130.1"/>
    <property type="molecule type" value="Genomic_DNA"/>
</dbReference>
<feature type="region of interest" description="Disordered" evidence="1">
    <location>
        <begin position="454"/>
        <end position="562"/>
    </location>
</feature>
<feature type="region of interest" description="Disordered" evidence="1">
    <location>
        <begin position="1058"/>
        <end position="1080"/>
    </location>
</feature>
<name>A0A4P9XG29_9FUNG</name>
<evidence type="ECO:0000256" key="1">
    <source>
        <dbReference type="SAM" id="MobiDB-lite"/>
    </source>
</evidence>
<feature type="region of interest" description="Disordered" evidence="1">
    <location>
        <begin position="341"/>
        <end position="364"/>
    </location>
</feature>
<dbReference type="Proteomes" id="UP000274922">
    <property type="component" value="Unassembled WGS sequence"/>
</dbReference>
<feature type="region of interest" description="Disordered" evidence="1">
    <location>
        <begin position="855"/>
        <end position="960"/>
    </location>
</feature>
<feature type="compositionally biased region" description="Low complexity" evidence="1">
    <location>
        <begin position="869"/>
        <end position="886"/>
    </location>
</feature>
<gene>
    <name evidence="2" type="ORF">CXG81DRAFT_16414</name>
</gene>